<dbReference type="PROSITE" id="PS00107">
    <property type="entry name" value="PROTEIN_KINASE_ATP"/>
    <property type="match status" value="1"/>
</dbReference>
<keyword evidence="14" id="KW-1185">Reference proteome</keyword>
<name>A0A7K9VGP2_ANSSE</name>
<feature type="region of interest" description="Disordered" evidence="10">
    <location>
        <begin position="1"/>
        <end position="77"/>
    </location>
</feature>
<feature type="binding site" evidence="9">
    <location>
        <position position="298"/>
    </location>
    <ligand>
        <name>ATP</name>
        <dbReference type="ChEBI" id="CHEBI:30616"/>
    </ligand>
</feature>
<dbReference type="InterPro" id="IPR051931">
    <property type="entry name" value="PAK3-like"/>
</dbReference>
<dbReference type="PROSITE" id="PS00108">
    <property type="entry name" value="PROTEIN_KINASE_ST"/>
    <property type="match status" value="1"/>
</dbReference>
<dbReference type="PROSITE" id="PS50108">
    <property type="entry name" value="CRIB"/>
    <property type="match status" value="1"/>
</dbReference>
<feature type="compositionally biased region" description="Polar residues" evidence="10">
    <location>
        <begin position="18"/>
        <end position="36"/>
    </location>
</feature>
<comment type="subcellular location">
    <subcellularLocation>
        <location evidence="1">Cytoplasm</location>
    </subcellularLocation>
</comment>
<dbReference type="InterPro" id="IPR008271">
    <property type="entry name" value="Ser/Thr_kinase_AS"/>
</dbReference>
<dbReference type="FunFam" id="3.90.810.10:FF:000001">
    <property type="entry name" value="Non-specific serine/threonine protein kinase"/>
    <property type="match status" value="1"/>
</dbReference>
<evidence type="ECO:0000313" key="13">
    <source>
        <dbReference type="EMBL" id="NXI71856.1"/>
    </source>
</evidence>
<keyword evidence="4" id="KW-0723">Serine/threonine-protein kinase</keyword>
<evidence type="ECO:0000259" key="11">
    <source>
        <dbReference type="PROSITE" id="PS50011"/>
    </source>
</evidence>
<dbReference type="GO" id="GO:0005737">
    <property type="term" value="C:cytoplasm"/>
    <property type="evidence" value="ECO:0007669"/>
    <property type="project" value="UniProtKB-SubCell"/>
</dbReference>
<keyword evidence="3" id="KW-0963">Cytoplasm</keyword>
<evidence type="ECO:0000256" key="9">
    <source>
        <dbReference type="PROSITE-ProRule" id="PRU10141"/>
    </source>
</evidence>
<keyword evidence="5" id="KW-0808">Transferase</keyword>
<reference evidence="13 14" key="1">
    <citation type="submission" date="2019-09" db="EMBL/GenBank/DDBJ databases">
        <title>Bird 10,000 Genomes (B10K) Project - Family phase.</title>
        <authorList>
            <person name="Zhang G."/>
        </authorList>
    </citation>
    <scope>NUCLEOTIDE SEQUENCE [LARGE SCALE GENOMIC DNA]</scope>
    <source>
        <strain evidence="13">B10K-DU-001-57</strain>
        <tissue evidence="13">Muscle</tissue>
    </source>
</reference>
<feature type="non-terminal residue" evidence="13">
    <location>
        <position position="544"/>
    </location>
</feature>
<evidence type="ECO:0000256" key="5">
    <source>
        <dbReference type="ARBA" id="ARBA00022679"/>
    </source>
</evidence>
<dbReference type="CDD" id="cd01093">
    <property type="entry name" value="CRIB_PAK_like"/>
    <property type="match status" value="1"/>
</dbReference>
<protein>
    <recommendedName>
        <fullName evidence="2">non-specific serine/threonine protein kinase</fullName>
        <ecNumber evidence="2">2.7.11.1</ecNumber>
    </recommendedName>
</protein>
<dbReference type="Pfam" id="PF00786">
    <property type="entry name" value="PBD"/>
    <property type="match status" value="1"/>
</dbReference>
<dbReference type="SUPFAM" id="SSF56112">
    <property type="entry name" value="Protein kinase-like (PK-like)"/>
    <property type="match status" value="1"/>
</dbReference>
<dbReference type="OrthoDB" id="1022360at2759"/>
<keyword evidence="8 9" id="KW-0067">ATP-binding</keyword>
<dbReference type="InterPro" id="IPR011009">
    <property type="entry name" value="Kinase-like_dom_sf"/>
</dbReference>
<dbReference type="FunFam" id="1.10.510.10:FF:000011">
    <property type="entry name" value="Non-specific serine/threonine protein kinase"/>
    <property type="match status" value="1"/>
</dbReference>
<dbReference type="SMART" id="SM00220">
    <property type="entry name" value="S_TKc"/>
    <property type="match status" value="1"/>
</dbReference>
<dbReference type="PANTHER" id="PTHR45832:SF10">
    <property type="entry name" value="NON-SPECIFIC SERINE_THREONINE PROTEIN KINASE"/>
    <property type="match status" value="1"/>
</dbReference>
<evidence type="ECO:0000313" key="14">
    <source>
        <dbReference type="Proteomes" id="UP000567872"/>
    </source>
</evidence>
<dbReference type="GO" id="GO:0004674">
    <property type="term" value="F:protein serine/threonine kinase activity"/>
    <property type="evidence" value="ECO:0007669"/>
    <property type="project" value="UniProtKB-KW"/>
</dbReference>
<dbReference type="InterPro" id="IPR017441">
    <property type="entry name" value="Protein_kinase_ATP_BS"/>
</dbReference>
<evidence type="ECO:0000256" key="10">
    <source>
        <dbReference type="SAM" id="MobiDB-lite"/>
    </source>
</evidence>
<dbReference type="PROSITE" id="PS50011">
    <property type="entry name" value="PROTEIN_KINASE_DOM"/>
    <property type="match status" value="1"/>
</dbReference>
<dbReference type="EMBL" id="VXAA01005852">
    <property type="protein sequence ID" value="NXI71856.1"/>
    <property type="molecule type" value="Genomic_DNA"/>
</dbReference>
<keyword evidence="6 9" id="KW-0547">Nucleotide-binding</keyword>
<dbReference type="SMART" id="SM00285">
    <property type="entry name" value="PBD"/>
    <property type="match status" value="1"/>
</dbReference>
<evidence type="ECO:0000256" key="7">
    <source>
        <dbReference type="ARBA" id="ARBA00022777"/>
    </source>
</evidence>
<dbReference type="Gene3D" id="3.90.810.10">
    <property type="entry name" value="CRIB domain"/>
    <property type="match status" value="1"/>
</dbReference>
<dbReference type="CDD" id="cd06654">
    <property type="entry name" value="STKc_PAK1"/>
    <property type="match status" value="1"/>
</dbReference>
<feature type="domain" description="Protein kinase" evidence="11">
    <location>
        <begin position="269"/>
        <end position="520"/>
    </location>
</feature>
<dbReference type="InterPro" id="IPR033923">
    <property type="entry name" value="PAK_BD"/>
</dbReference>
<keyword evidence="7 13" id="KW-0418">Kinase</keyword>
<dbReference type="InterPro" id="IPR000095">
    <property type="entry name" value="CRIB_dom"/>
</dbReference>
<evidence type="ECO:0000256" key="4">
    <source>
        <dbReference type="ARBA" id="ARBA00022527"/>
    </source>
</evidence>
<feature type="compositionally biased region" description="Polar residues" evidence="10">
    <location>
        <begin position="218"/>
        <end position="230"/>
    </location>
</feature>
<dbReference type="Pfam" id="PF00069">
    <property type="entry name" value="Pkinase"/>
    <property type="match status" value="1"/>
</dbReference>
<dbReference type="InterPro" id="IPR000719">
    <property type="entry name" value="Prot_kinase_dom"/>
</dbReference>
<dbReference type="Gene3D" id="3.30.200.20">
    <property type="entry name" value="Phosphorylase Kinase, domain 1"/>
    <property type="match status" value="1"/>
</dbReference>
<feature type="domain" description="CRIB" evidence="12">
    <location>
        <begin position="75"/>
        <end position="88"/>
    </location>
</feature>
<evidence type="ECO:0000256" key="3">
    <source>
        <dbReference type="ARBA" id="ARBA00022490"/>
    </source>
</evidence>
<organism evidence="13 14">
    <name type="scientific">Anseranas semipalmata</name>
    <name type="common">Magpie goose</name>
    <name type="synonym">Anas semipalmata</name>
    <dbReference type="NCBI Taxonomy" id="8851"/>
    <lineage>
        <taxon>Eukaryota</taxon>
        <taxon>Metazoa</taxon>
        <taxon>Chordata</taxon>
        <taxon>Craniata</taxon>
        <taxon>Vertebrata</taxon>
        <taxon>Euteleostomi</taxon>
        <taxon>Archelosauria</taxon>
        <taxon>Archosauria</taxon>
        <taxon>Dinosauria</taxon>
        <taxon>Saurischia</taxon>
        <taxon>Theropoda</taxon>
        <taxon>Coelurosauria</taxon>
        <taxon>Aves</taxon>
        <taxon>Neognathae</taxon>
        <taxon>Galloanserae</taxon>
        <taxon>Anseriformes</taxon>
        <taxon>Anseranatidae</taxon>
        <taxon>Anseranas</taxon>
    </lineage>
</organism>
<sequence>MSNNGVETEDKPPAPPMRNTSTMIGSGSKDTGTLNHGSKPLPPNPEEKKKRDRFYRSILPGDKTNKKKEKERPEISLPSDFEHTIHVGFDAVTGEFTGMPEQWARLLQTSNITKLEQKKNPQAVLDVLEFYNSKKTSSSQKYMSFTDKLAEDYNSSNTLNVKAVSETPAVPSVSEDEDDEDDAAPPPVIAPRPEHTKSIYTRSVIDPLPPPTRDVATSPISSPTENSTTAPDMLVRNTEKQKKKPKMSDEEILEKLRSIVSVGDPKKKYTRFEKIGQGASGTVYTAMDVATGQEVAIKQMNLQQQPKKELIINEILVMRENKNPNIVNYLDSYLVGEELWVVMEYLAGGSLTDVVTETCMDEGQIAAVCRECLQALEFLHSNQVIHRDIKSDNILLGMDGSVKLTDFGFCAQITPEQSKRSTMVGTPYWMAPEVVTRKAYGPKVDIWSLGIMAIEMIEGEPPYLNENPLRALYLIATNGTPELQNPEKLSPIFRDFLNRCLEMDVEKRGSAKELLQHQFLKIAKPLSSLTPLIIAAKEAAKNNH</sequence>
<accession>A0A7K9VGP2</accession>
<comment type="caution">
    <text evidence="13">The sequence shown here is derived from an EMBL/GenBank/DDBJ whole genome shotgun (WGS) entry which is preliminary data.</text>
</comment>
<dbReference type="GO" id="GO:0005524">
    <property type="term" value="F:ATP binding"/>
    <property type="evidence" value="ECO:0007669"/>
    <property type="project" value="UniProtKB-UniRule"/>
</dbReference>
<proteinExistence type="predicted"/>
<evidence type="ECO:0000256" key="6">
    <source>
        <dbReference type="ARBA" id="ARBA00022741"/>
    </source>
</evidence>
<feature type="non-terminal residue" evidence="13">
    <location>
        <position position="1"/>
    </location>
</feature>
<evidence type="ECO:0000256" key="1">
    <source>
        <dbReference type="ARBA" id="ARBA00004496"/>
    </source>
</evidence>
<dbReference type="PANTHER" id="PTHR45832">
    <property type="entry name" value="SERINE/THREONINE-PROTEIN KINASE SAMKA-RELATED-RELATED"/>
    <property type="match status" value="1"/>
</dbReference>
<evidence type="ECO:0000256" key="2">
    <source>
        <dbReference type="ARBA" id="ARBA00012513"/>
    </source>
</evidence>
<dbReference type="Proteomes" id="UP000567872">
    <property type="component" value="Unassembled WGS sequence"/>
</dbReference>
<dbReference type="FunFam" id="3.30.200.20:FF:000069">
    <property type="entry name" value="Non-specific serine/threonine protein kinase"/>
    <property type="match status" value="1"/>
</dbReference>
<feature type="compositionally biased region" description="Acidic residues" evidence="10">
    <location>
        <begin position="174"/>
        <end position="183"/>
    </location>
</feature>
<dbReference type="EC" id="2.7.11.1" evidence="2"/>
<gene>
    <name evidence="13" type="primary">Pak1</name>
    <name evidence="13" type="ORF">ANSSEM_R10574</name>
</gene>
<dbReference type="Gene3D" id="1.10.510.10">
    <property type="entry name" value="Transferase(Phosphotransferase) domain 1"/>
    <property type="match status" value="1"/>
</dbReference>
<evidence type="ECO:0000259" key="12">
    <source>
        <dbReference type="PROSITE" id="PS50108"/>
    </source>
</evidence>
<feature type="region of interest" description="Disordered" evidence="10">
    <location>
        <begin position="162"/>
        <end position="250"/>
    </location>
</feature>
<dbReference type="InterPro" id="IPR036936">
    <property type="entry name" value="CRIB_dom_sf"/>
</dbReference>
<evidence type="ECO:0000256" key="8">
    <source>
        <dbReference type="ARBA" id="ARBA00022840"/>
    </source>
</evidence>
<dbReference type="AlphaFoldDB" id="A0A7K9VGP2"/>
<feature type="compositionally biased region" description="Basic and acidic residues" evidence="10">
    <location>
        <begin position="68"/>
        <end position="77"/>
    </location>
</feature>